<evidence type="ECO:0000313" key="2">
    <source>
        <dbReference type="EMBL" id="VAW89445.1"/>
    </source>
</evidence>
<gene>
    <name evidence="2" type="ORF">MNBD_GAMMA17-101</name>
</gene>
<dbReference type="EMBL" id="UOFQ01000134">
    <property type="protein sequence ID" value="VAW89445.1"/>
    <property type="molecule type" value="Genomic_DNA"/>
</dbReference>
<reference evidence="2" key="1">
    <citation type="submission" date="2018-06" db="EMBL/GenBank/DDBJ databases">
        <authorList>
            <person name="Zhirakovskaya E."/>
        </authorList>
    </citation>
    <scope>NUCLEOTIDE SEQUENCE</scope>
</reference>
<accession>A0A3B0Z7N4</accession>
<keyword evidence="1" id="KW-0472">Membrane</keyword>
<evidence type="ECO:0008006" key="3">
    <source>
        <dbReference type="Google" id="ProtNLM"/>
    </source>
</evidence>
<keyword evidence="1" id="KW-0812">Transmembrane</keyword>
<organism evidence="2">
    <name type="scientific">hydrothermal vent metagenome</name>
    <dbReference type="NCBI Taxonomy" id="652676"/>
    <lineage>
        <taxon>unclassified sequences</taxon>
        <taxon>metagenomes</taxon>
        <taxon>ecological metagenomes</taxon>
    </lineage>
</organism>
<evidence type="ECO:0000256" key="1">
    <source>
        <dbReference type="SAM" id="Phobius"/>
    </source>
</evidence>
<dbReference type="AlphaFoldDB" id="A0A3B0Z7N4"/>
<name>A0A3B0Z7N4_9ZZZZ</name>
<feature type="transmembrane region" description="Helical" evidence="1">
    <location>
        <begin position="190"/>
        <end position="210"/>
    </location>
</feature>
<sequence length="216" mass="23505">MKAYHTKNTAIISNSCQPVRRCITAMATILLLVSPTAFAHKLNMFAYVEGNEIFAEGYFTDGKKAKNSTITVFGPDNNQLLQGTSDEDGQFTFAIPQQSDLRITVNAGMGHQAEYVMLKNELSEETESALTTSITAASDNDNSDTQPAESSQAVTNLDNNAIRTEVERAVGKAIKPLMRELSTMRAEKSLADIIGGIGFIFGLFGAAMYFKSRKQA</sequence>
<proteinExistence type="predicted"/>
<protein>
    <recommendedName>
        <fullName evidence="3">Additional component NikL of nickel ECF transporter</fullName>
    </recommendedName>
</protein>
<keyword evidence="1" id="KW-1133">Transmembrane helix</keyword>